<comment type="caution">
    <text evidence="1">The sequence shown here is derived from an EMBL/GenBank/DDBJ whole genome shotgun (WGS) entry which is preliminary data.</text>
</comment>
<sequence length="198" mass="22799">MNPATSSRSISQSVRHSSSTTSPNIKREPSPSPPLRSVSPEPSPHATPLKTAVPPTDLRDIDYRQHPELYRILRGEMNVFKTQPYSNDLKGLWRYKDEPTAKKSAADLWKRFEEYRMDITRKFIQMGRTRSLRYALRPGGRKYDKTTGQEMKRTGKVSDEGKLKGAQAFEGFLKRLEADEVYVAAKARWRKEVEGRKK</sequence>
<dbReference type="Proteomes" id="UP001227268">
    <property type="component" value="Unassembled WGS sequence"/>
</dbReference>
<organism evidence="1 2">
    <name type="scientific">Naganishia friedmannii</name>
    <dbReference type="NCBI Taxonomy" id="89922"/>
    <lineage>
        <taxon>Eukaryota</taxon>
        <taxon>Fungi</taxon>
        <taxon>Dikarya</taxon>
        <taxon>Basidiomycota</taxon>
        <taxon>Agaricomycotina</taxon>
        <taxon>Tremellomycetes</taxon>
        <taxon>Filobasidiales</taxon>
        <taxon>Filobasidiaceae</taxon>
        <taxon>Naganishia</taxon>
    </lineage>
</organism>
<reference evidence="1" key="1">
    <citation type="submission" date="2023-04" db="EMBL/GenBank/DDBJ databases">
        <title>Draft Genome sequencing of Naganishia species isolated from polar environments using Oxford Nanopore Technology.</title>
        <authorList>
            <person name="Leo P."/>
            <person name="Venkateswaran K."/>
        </authorList>
    </citation>
    <scope>NUCLEOTIDE SEQUENCE</scope>
    <source>
        <strain evidence="1">MNA-CCFEE 5423</strain>
    </source>
</reference>
<name>A0ACC2VIQ4_9TREE</name>
<keyword evidence="2" id="KW-1185">Reference proteome</keyword>
<gene>
    <name evidence="1" type="ORF">QFC21_004161</name>
</gene>
<proteinExistence type="predicted"/>
<accession>A0ACC2VIQ4</accession>
<dbReference type="EMBL" id="JASBWT010000013">
    <property type="protein sequence ID" value="KAJ9099280.1"/>
    <property type="molecule type" value="Genomic_DNA"/>
</dbReference>
<evidence type="ECO:0000313" key="1">
    <source>
        <dbReference type="EMBL" id="KAJ9099280.1"/>
    </source>
</evidence>
<evidence type="ECO:0000313" key="2">
    <source>
        <dbReference type="Proteomes" id="UP001227268"/>
    </source>
</evidence>
<protein>
    <submittedName>
        <fullName evidence="1">Uncharacterized protein</fullName>
    </submittedName>
</protein>